<evidence type="ECO:0000256" key="3">
    <source>
        <dbReference type="ARBA" id="ARBA00022771"/>
    </source>
</evidence>
<dbReference type="SMART" id="SM00184">
    <property type="entry name" value="RING"/>
    <property type="match status" value="1"/>
</dbReference>
<dbReference type="OMA" id="GSGWSIC"/>
<dbReference type="AlphaFoldDB" id="A0A8C0GQ62"/>
<accession>A0A8C0GQ62</accession>
<reference evidence="10" key="1">
    <citation type="submission" date="2025-08" db="UniProtKB">
        <authorList>
            <consortium name="Ensembl"/>
        </authorList>
    </citation>
    <scope>IDENTIFICATION</scope>
</reference>
<keyword evidence="3 5" id="KW-0863">Zinc-finger</keyword>
<dbReference type="GeneTree" id="ENSGT00940000158668"/>
<dbReference type="Pfam" id="PF00643">
    <property type="entry name" value="zf-B_box"/>
    <property type="match status" value="1"/>
</dbReference>
<protein>
    <submittedName>
        <fullName evidence="10">Uncharacterized protein</fullName>
    </submittedName>
</protein>
<keyword evidence="11" id="KW-1185">Reference proteome</keyword>
<evidence type="ECO:0000313" key="11">
    <source>
        <dbReference type="Proteomes" id="UP000694404"/>
    </source>
</evidence>
<keyword evidence="6" id="KW-0175">Coiled coil</keyword>
<reference evidence="10" key="2">
    <citation type="submission" date="2025-09" db="UniProtKB">
        <authorList>
            <consortium name="Ensembl"/>
        </authorList>
    </citation>
    <scope>IDENTIFICATION</scope>
</reference>
<dbReference type="InterPro" id="IPR001841">
    <property type="entry name" value="Znf_RING"/>
</dbReference>
<dbReference type="GO" id="GO:0008270">
    <property type="term" value="F:zinc ion binding"/>
    <property type="evidence" value="ECO:0007669"/>
    <property type="project" value="UniProtKB-KW"/>
</dbReference>
<dbReference type="SUPFAM" id="SSF57850">
    <property type="entry name" value="RING/U-box"/>
    <property type="match status" value="1"/>
</dbReference>
<sequence>MASALDVSSLAEDLLCPICLSLFRDPRMLECGHSFCAACLEPCVPKGQRRGLCPECRGPFALCSVATNWALCSLAEKARLLKLDKGTQPGGEGSGWSICVEHEEPLKLFCSQDKGPICVICRDLPQHRGHVFLPVKNAVQKYQDKLKASLVPLKDNLNSATKDQHHQQKNIAELESCTQDLLGYIAKEFGVLHQILQEKEQGMKETVERLKEENRTEMEERLKELEEEVTFRNETLSRARAGLDTSDHIAFLRGIKELMRRVQEDQSSRGGEEEEDGANDEGSSSEDDDWTDEDVANGEEEEEEGDDEDVANGEEEEEEEEEGDDEDVANCEEEEEEGDEDDDGDIVAVDPAFEEFKDSLDFEAWQEMLGTIEAATVHDGEVTCI</sequence>
<dbReference type="InterPro" id="IPR018957">
    <property type="entry name" value="Znf_C3HC4_RING-type"/>
</dbReference>
<evidence type="ECO:0000256" key="2">
    <source>
        <dbReference type="ARBA" id="ARBA00022723"/>
    </source>
</evidence>
<keyword evidence="4" id="KW-0862">Zinc</keyword>
<evidence type="ECO:0000256" key="4">
    <source>
        <dbReference type="ARBA" id="ARBA00022833"/>
    </source>
</evidence>
<dbReference type="Pfam" id="PF00097">
    <property type="entry name" value="zf-C3HC4"/>
    <property type="match status" value="1"/>
</dbReference>
<evidence type="ECO:0000256" key="5">
    <source>
        <dbReference type="PROSITE-ProRule" id="PRU00024"/>
    </source>
</evidence>
<dbReference type="Ensembl" id="ENSCABT00000011967.1">
    <property type="protein sequence ID" value="ENSCABP00000010934.1"/>
    <property type="gene ID" value="ENSCABG00000008193.1"/>
</dbReference>
<feature type="domain" description="RING-type" evidence="8">
    <location>
        <begin position="16"/>
        <end position="57"/>
    </location>
</feature>
<dbReference type="Gene3D" id="3.30.40.10">
    <property type="entry name" value="Zinc/RING finger domain, C3HC4 (zinc finger)"/>
    <property type="match status" value="1"/>
</dbReference>
<feature type="coiled-coil region" evidence="6">
    <location>
        <begin position="193"/>
        <end position="235"/>
    </location>
</feature>
<name>A0A8C0GQ62_CHEAB</name>
<dbReference type="Proteomes" id="UP000694404">
    <property type="component" value="Unplaced"/>
</dbReference>
<dbReference type="SUPFAM" id="SSF57845">
    <property type="entry name" value="B-box zinc-binding domain"/>
    <property type="match status" value="1"/>
</dbReference>
<dbReference type="PROSITE" id="PS50089">
    <property type="entry name" value="ZF_RING_2"/>
    <property type="match status" value="1"/>
</dbReference>
<dbReference type="PANTHER" id="PTHR24103">
    <property type="entry name" value="E3 UBIQUITIN-PROTEIN LIGASE TRIM"/>
    <property type="match status" value="1"/>
</dbReference>
<evidence type="ECO:0000256" key="7">
    <source>
        <dbReference type="SAM" id="MobiDB-lite"/>
    </source>
</evidence>
<dbReference type="PROSITE" id="PS50119">
    <property type="entry name" value="ZF_BBOX"/>
    <property type="match status" value="1"/>
</dbReference>
<organism evidence="10 11">
    <name type="scientific">Chelonoidis abingdonii</name>
    <name type="common">Abingdon island giant tortoise</name>
    <name type="synonym">Testudo abingdonii</name>
    <dbReference type="NCBI Taxonomy" id="106734"/>
    <lineage>
        <taxon>Eukaryota</taxon>
        <taxon>Metazoa</taxon>
        <taxon>Chordata</taxon>
        <taxon>Craniata</taxon>
        <taxon>Vertebrata</taxon>
        <taxon>Euteleostomi</taxon>
        <taxon>Archelosauria</taxon>
        <taxon>Testudinata</taxon>
        <taxon>Testudines</taxon>
        <taxon>Cryptodira</taxon>
        <taxon>Durocryptodira</taxon>
        <taxon>Testudinoidea</taxon>
        <taxon>Testudinidae</taxon>
        <taxon>Chelonoidis</taxon>
    </lineage>
</organism>
<dbReference type="InterPro" id="IPR050143">
    <property type="entry name" value="TRIM/RBCC"/>
</dbReference>
<dbReference type="InterPro" id="IPR013083">
    <property type="entry name" value="Znf_RING/FYVE/PHD"/>
</dbReference>
<dbReference type="PROSITE" id="PS00518">
    <property type="entry name" value="ZF_RING_1"/>
    <property type="match status" value="1"/>
</dbReference>
<feature type="region of interest" description="Disordered" evidence="7">
    <location>
        <begin position="262"/>
        <end position="346"/>
    </location>
</feature>
<comment type="similarity">
    <text evidence="1">Belongs to the TRIM/RBCC family.</text>
</comment>
<feature type="compositionally biased region" description="Acidic residues" evidence="7">
    <location>
        <begin position="272"/>
        <end position="345"/>
    </location>
</feature>
<dbReference type="SMART" id="SM00336">
    <property type="entry name" value="BBOX"/>
    <property type="match status" value="1"/>
</dbReference>
<keyword evidence="2" id="KW-0479">Metal-binding</keyword>
<proteinExistence type="inferred from homology"/>
<dbReference type="InterPro" id="IPR000315">
    <property type="entry name" value="Znf_B-box"/>
</dbReference>
<evidence type="ECO:0000256" key="6">
    <source>
        <dbReference type="SAM" id="Coils"/>
    </source>
</evidence>
<dbReference type="Gene3D" id="3.30.160.60">
    <property type="entry name" value="Classic Zinc Finger"/>
    <property type="match status" value="1"/>
</dbReference>
<dbReference type="CDD" id="cd19800">
    <property type="entry name" value="Bbox2_xNF7-like"/>
    <property type="match status" value="1"/>
</dbReference>
<dbReference type="InterPro" id="IPR017907">
    <property type="entry name" value="Znf_RING_CS"/>
</dbReference>
<evidence type="ECO:0000256" key="1">
    <source>
        <dbReference type="ARBA" id="ARBA00008518"/>
    </source>
</evidence>
<feature type="compositionally biased region" description="Basic and acidic residues" evidence="7">
    <location>
        <begin position="262"/>
        <end position="271"/>
    </location>
</feature>
<evidence type="ECO:0000313" key="10">
    <source>
        <dbReference type="Ensembl" id="ENSCABP00000010934.1"/>
    </source>
</evidence>
<evidence type="ECO:0000259" key="9">
    <source>
        <dbReference type="PROSITE" id="PS50119"/>
    </source>
</evidence>
<feature type="domain" description="B box-type" evidence="9">
    <location>
        <begin position="94"/>
        <end position="135"/>
    </location>
</feature>
<evidence type="ECO:0000259" key="8">
    <source>
        <dbReference type="PROSITE" id="PS50089"/>
    </source>
</evidence>